<dbReference type="InterPro" id="IPR002347">
    <property type="entry name" value="SDR_fam"/>
</dbReference>
<proteinExistence type="inferred from homology"/>
<dbReference type="InterPro" id="IPR050259">
    <property type="entry name" value="SDR"/>
</dbReference>
<dbReference type="PROSITE" id="PS00061">
    <property type="entry name" value="ADH_SHORT"/>
    <property type="match status" value="1"/>
</dbReference>
<dbReference type="PRINTS" id="PR00081">
    <property type="entry name" value="GDHRDH"/>
</dbReference>
<dbReference type="Gene3D" id="3.40.50.720">
    <property type="entry name" value="NAD(P)-binding Rossmann-like Domain"/>
    <property type="match status" value="1"/>
</dbReference>
<dbReference type="Pfam" id="PF13561">
    <property type="entry name" value="adh_short_C2"/>
    <property type="match status" value="1"/>
</dbReference>
<dbReference type="GO" id="GO:0032787">
    <property type="term" value="P:monocarboxylic acid metabolic process"/>
    <property type="evidence" value="ECO:0007669"/>
    <property type="project" value="UniProtKB-ARBA"/>
</dbReference>
<organism evidence="2">
    <name type="scientific">freshwater metagenome</name>
    <dbReference type="NCBI Taxonomy" id="449393"/>
    <lineage>
        <taxon>unclassified sequences</taxon>
        <taxon>metagenomes</taxon>
        <taxon>ecological metagenomes</taxon>
    </lineage>
</organism>
<dbReference type="CDD" id="cd05233">
    <property type="entry name" value="SDR_c"/>
    <property type="match status" value="1"/>
</dbReference>
<dbReference type="EMBL" id="CAFAAG010000013">
    <property type="protein sequence ID" value="CAB4787687.1"/>
    <property type="molecule type" value="Genomic_DNA"/>
</dbReference>
<dbReference type="InterPro" id="IPR020904">
    <property type="entry name" value="Sc_DH/Rdtase_CS"/>
</dbReference>
<dbReference type="AlphaFoldDB" id="A0A6J6X0M0"/>
<dbReference type="PANTHER" id="PTHR42879:SF2">
    <property type="entry name" value="3-OXOACYL-[ACYL-CARRIER-PROTEIN] REDUCTASE FABG"/>
    <property type="match status" value="1"/>
</dbReference>
<protein>
    <submittedName>
        <fullName evidence="2">Unannotated protein</fullName>
    </submittedName>
</protein>
<dbReference type="SUPFAM" id="SSF51735">
    <property type="entry name" value="NAD(P)-binding Rossmann-fold domains"/>
    <property type="match status" value="1"/>
</dbReference>
<dbReference type="FunFam" id="3.40.50.720:FF:000084">
    <property type="entry name" value="Short-chain dehydrogenase reductase"/>
    <property type="match status" value="1"/>
</dbReference>
<dbReference type="PRINTS" id="PR00080">
    <property type="entry name" value="SDRFAMILY"/>
</dbReference>
<gene>
    <name evidence="2" type="ORF">UFOPK2975_00322</name>
</gene>
<accession>A0A6J6X0M0</accession>
<evidence type="ECO:0000256" key="1">
    <source>
        <dbReference type="ARBA" id="ARBA00006484"/>
    </source>
</evidence>
<comment type="similarity">
    <text evidence="1">Belongs to the short-chain dehydrogenases/reductases (SDR) family.</text>
</comment>
<evidence type="ECO:0000313" key="2">
    <source>
        <dbReference type="EMBL" id="CAB4787687.1"/>
    </source>
</evidence>
<sequence>MALFEGKTVFVSGATRGIGASIAAIFIENGATVYGSATQISTVENRGLAGVFPADFANREDIENCAEHIRSIRPDILVNNAGINNPSSFEQIDHEEFLKIQQVNVFAPMALCQAAIPSMVRSGWGRIVNISSAWSKKGKEQRAPYSASKFAIDGLTLSLAIEYAKSGILANCVAPGFVDTEMTRRILGDVGIEKILQNVPIGRLAQPEEIAQVVLWLASPQNTYITGQNIFVDGGFTRA</sequence>
<dbReference type="InterPro" id="IPR036291">
    <property type="entry name" value="NAD(P)-bd_dom_sf"/>
</dbReference>
<name>A0A6J6X0M0_9ZZZZ</name>
<dbReference type="PANTHER" id="PTHR42879">
    <property type="entry name" value="3-OXOACYL-(ACYL-CARRIER-PROTEIN) REDUCTASE"/>
    <property type="match status" value="1"/>
</dbReference>
<reference evidence="2" key="1">
    <citation type="submission" date="2020-05" db="EMBL/GenBank/DDBJ databases">
        <authorList>
            <person name="Chiriac C."/>
            <person name="Salcher M."/>
            <person name="Ghai R."/>
            <person name="Kavagutti S V."/>
        </authorList>
    </citation>
    <scope>NUCLEOTIDE SEQUENCE</scope>
</reference>